<proteinExistence type="predicted"/>
<keyword evidence="4" id="KW-1185">Reference proteome</keyword>
<sequence>MHHENTGSHAHSLPEEMGADFWNERYRTKDRVWSGRPNRQLVAEAADLAPGRALDVGSGEGADSVWLAERGWRVTAVDISTVALERAAAHARERGDAVADRITWRQADLTGWAPPEAAFDLVSAQFMHLRPEPMARLVGALAAAVAPGGHLLIVGHHPADVANHVPRPPYPEMFYTAEDLVALLPDTGWSVVVGEARPNSQTLDGRVYEVHDAVLRVRRDPA</sequence>
<dbReference type="CDD" id="cd02440">
    <property type="entry name" value="AdoMet_MTases"/>
    <property type="match status" value="1"/>
</dbReference>
<dbReference type="RefSeq" id="WP_179824942.1">
    <property type="nucleotide sequence ID" value="NZ_JACCFS010000001.1"/>
</dbReference>
<dbReference type="SUPFAM" id="SSF53335">
    <property type="entry name" value="S-adenosyl-L-methionine-dependent methyltransferases"/>
    <property type="match status" value="1"/>
</dbReference>
<dbReference type="EMBL" id="JACCFS010000001">
    <property type="protein sequence ID" value="NYJ35647.1"/>
    <property type="molecule type" value="Genomic_DNA"/>
</dbReference>
<reference evidence="3 4" key="1">
    <citation type="submission" date="2020-07" db="EMBL/GenBank/DDBJ databases">
        <title>Sequencing the genomes of 1000 actinobacteria strains.</title>
        <authorList>
            <person name="Klenk H.-P."/>
        </authorList>
    </citation>
    <scope>NUCLEOTIDE SEQUENCE [LARGE SCALE GENOMIC DNA]</scope>
    <source>
        <strain evidence="3 4">DSM 44442</strain>
    </source>
</reference>
<dbReference type="GO" id="GO:0032259">
    <property type="term" value="P:methylation"/>
    <property type="evidence" value="ECO:0007669"/>
    <property type="project" value="UniProtKB-KW"/>
</dbReference>
<evidence type="ECO:0000313" key="3">
    <source>
        <dbReference type="EMBL" id="NYJ35647.1"/>
    </source>
</evidence>
<dbReference type="InterPro" id="IPR041698">
    <property type="entry name" value="Methyltransf_25"/>
</dbReference>
<protein>
    <submittedName>
        <fullName evidence="3">SAM-dependent methyltransferase</fullName>
    </submittedName>
</protein>
<evidence type="ECO:0000256" key="1">
    <source>
        <dbReference type="ARBA" id="ARBA00022679"/>
    </source>
</evidence>
<evidence type="ECO:0000313" key="4">
    <source>
        <dbReference type="Proteomes" id="UP000572051"/>
    </source>
</evidence>
<accession>A0A7Z0EP07</accession>
<feature type="domain" description="Methyltransferase" evidence="2">
    <location>
        <begin position="54"/>
        <end position="149"/>
    </location>
</feature>
<dbReference type="Gene3D" id="3.40.50.150">
    <property type="entry name" value="Vaccinia Virus protein VP39"/>
    <property type="match status" value="1"/>
</dbReference>
<dbReference type="PANTHER" id="PTHR43861">
    <property type="entry name" value="TRANS-ACONITATE 2-METHYLTRANSFERASE-RELATED"/>
    <property type="match status" value="1"/>
</dbReference>
<dbReference type="Pfam" id="PF13649">
    <property type="entry name" value="Methyltransf_25"/>
    <property type="match status" value="1"/>
</dbReference>
<gene>
    <name evidence="3" type="ORF">HNR10_003528</name>
</gene>
<dbReference type="InterPro" id="IPR029063">
    <property type="entry name" value="SAM-dependent_MTases_sf"/>
</dbReference>
<comment type="caution">
    <text evidence="3">The sequence shown here is derived from an EMBL/GenBank/DDBJ whole genome shotgun (WGS) entry which is preliminary data.</text>
</comment>
<keyword evidence="3" id="KW-0489">Methyltransferase</keyword>
<evidence type="ECO:0000259" key="2">
    <source>
        <dbReference type="Pfam" id="PF13649"/>
    </source>
</evidence>
<dbReference type="GO" id="GO:0008168">
    <property type="term" value="F:methyltransferase activity"/>
    <property type="evidence" value="ECO:0007669"/>
    <property type="project" value="UniProtKB-KW"/>
</dbReference>
<dbReference type="AlphaFoldDB" id="A0A7Z0EP07"/>
<dbReference type="PANTHER" id="PTHR43861:SF3">
    <property type="entry name" value="PUTATIVE (AFU_ORTHOLOGUE AFUA_2G14390)-RELATED"/>
    <property type="match status" value="1"/>
</dbReference>
<dbReference type="Proteomes" id="UP000572051">
    <property type="component" value="Unassembled WGS sequence"/>
</dbReference>
<keyword evidence="1 3" id="KW-0808">Transferase</keyword>
<name>A0A7Z0EP07_9ACTN</name>
<organism evidence="3 4">
    <name type="scientific">Nocardiopsis aegyptia</name>
    <dbReference type="NCBI Taxonomy" id="220378"/>
    <lineage>
        <taxon>Bacteria</taxon>
        <taxon>Bacillati</taxon>
        <taxon>Actinomycetota</taxon>
        <taxon>Actinomycetes</taxon>
        <taxon>Streptosporangiales</taxon>
        <taxon>Nocardiopsidaceae</taxon>
        <taxon>Nocardiopsis</taxon>
    </lineage>
</organism>